<dbReference type="AlphaFoldDB" id="A0A1J5RMB2"/>
<sequence>MKKNLLIICMLIAFSFANKINAQVRVNLNVNIGSQPCWGPTGYDHVEYYYLPDIECYYNVPRHRFVYMDDGRWIFSASLPPMYRTYDLSRGYKVVMNEPQPYLHFDQDRDRYGRYRNYQERQPVIHESDDDRYRKHWDDKRYGYDKWNNGRGKRDGDHRDGEHHDRD</sequence>
<reference evidence="2" key="1">
    <citation type="submission" date="2016-10" db="EMBL/GenBank/DDBJ databases">
        <title>Sequence of Gallionella enrichment culture.</title>
        <authorList>
            <person name="Poehlein A."/>
            <person name="Muehling M."/>
            <person name="Daniel R."/>
        </authorList>
    </citation>
    <scope>NUCLEOTIDE SEQUENCE</scope>
</reference>
<dbReference type="EMBL" id="MLJW01000134">
    <property type="protein sequence ID" value="OIQ97360.1"/>
    <property type="molecule type" value="Genomic_DNA"/>
</dbReference>
<evidence type="ECO:0000256" key="1">
    <source>
        <dbReference type="SAM" id="MobiDB-lite"/>
    </source>
</evidence>
<accession>A0A1J5RMB2</accession>
<protein>
    <submittedName>
        <fullName evidence="2">Uncharacterized protein</fullName>
    </submittedName>
</protein>
<name>A0A1J5RMB2_9ZZZZ</name>
<organism evidence="2">
    <name type="scientific">mine drainage metagenome</name>
    <dbReference type="NCBI Taxonomy" id="410659"/>
    <lineage>
        <taxon>unclassified sequences</taxon>
        <taxon>metagenomes</taxon>
        <taxon>ecological metagenomes</taxon>
    </lineage>
</organism>
<gene>
    <name evidence="2" type="ORF">GALL_206200</name>
</gene>
<comment type="caution">
    <text evidence="2">The sequence shown here is derived from an EMBL/GenBank/DDBJ whole genome shotgun (WGS) entry which is preliminary data.</text>
</comment>
<feature type="compositionally biased region" description="Basic and acidic residues" evidence="1">
    <location>
        <begin position="152"/>
        <end position="167"/>
    </location>
</feature>
<proteinExistence type="predicted"/>
<feature type="region of interest" description="Disordered" evidence="1">
    <location>
        <begin position="141"/>
        <end position="167"/>
    </location>
</feature>
<evidence type="ECO:0000313" key="2">
    <source>
        <dbReference type="EMBL" id="OIQ97360.1"/>
    </source>
</evidence>